<dbReference type="OrthoDB" id="4230780at2"/>
<protein>
    <recommendedName>
        <fullName evidence="1">CHAT domain-containing protein</fullName>
    </recommendedName>
</protein>
<dbReference type="EMBL" id="WEGI01000006">
    <property type="protein sequence ID" value="MQY27388.1"/>
    <property type="molecule type" value="Genomic_DNA"/>
</dbReference>
<keyword evidence="3" id="KW-1185">Reference proteome</keyword>
<dbReference type="Proteomes" id="UP000431401">
    <property type="component" value="Unassembled WGS sequence"/>
</dbReference>
<comment type="caution">
    <text evidence="2">The sequence shown here is derived from an EMBL/GenBank/DDBJ whole genome shotgun (WGS) entry which is preliminary data.</text>
</comment>
<accession>A0A7K0DP61</accession>
<gene>
    <name evidence="2" type="ORF">NRB56_29710</name>
</gene>
<feature type="domain" description="CHAT" evidence="1">
    <location>
        <begin position="424"/>
        <end position="648"/>
    </location>
</feature>
<organism evidence="2 3">
    <name type="scientific">Nocardia aurantia</name>
    <dbReference type="NCBI Taxonomy" id="2585199"/>
    <lineage>
        <taxon>Bacteria</taxon>
        <taxon>Bacillati</taxon>
        <taxon>Actinomycetota</taxon>
        <taxon>Actinomycetes</taxon>
        <taxon>Mycobacteriales</taxon>
        <taxon>Nocardiaceae</taxon>
        <taxon>Nocardia</taxon>
    </lineage>
</organism>
<dbReference type="AlphaFoldDB" id="A0A7K0DP61"/>
<proteinExistence type="predicted"/>
<evidence type="ECO:0000313" key="3">
    <source>
        <dbReference type="Proteomes" id="UP000431401"/>
    </source>
</evidence>
<evidence type="ECO:0000313" key="2">
    <source>
        <dbReference type="EMBL" id="MQY27388.1"/>
    </source>
</evidence>
<dbReference type="InterPro" id="IPR024983">
    <property type="entry name" value="CHAT_dom"/>
</dbReference>
<sequence>MDVVVALLISAETGRPYGEFGSEHPEDMDLLTAPAQRITRIVTSKFGDAPALRQLLQEARTRGDVTAPSRAAMRALLITAAVADADFAGMLSGELGADASVASVPIPGGSRGDSAIALSPFATSSALSELMSLSPRQWLGRLRRKAAAQRNGSGDVGPGGAYTAYPRLDVVPFVVADDPFDTRIGIAPTYDDGVATTGSLRIDLSDSALELDVELLFDPRSFTTDDATTITLFPSHRDPFPSVLVRLVPHSDPELSPQRTLRLLFRRAGRIIGIASRTVTVVGSPLEVIGLPHPQHPRHRMLDLAPLLGELPPDLVIVIFRADEPDTFVWDAYPLTGRIPIPDGRRRSRIGHDARTLAANTRTVVQSGGLPAYDHIVGTGALIRAAIPTAIQEVVRNLLTGRQFAPTVLLLTEEVFVPWELAVFDPPLDTRFGGDARFLGAHVAISRWPLGAEDSRPGFDRREHVVVRQGVVTADYAGVHSWPELTETVREAQRFRELHGPAEEIAATRDSVIDCLEGRIPVDLLHIALHGAYDASLSEDGLVFPVPGSSEPAFLSALAVLGMRNRSATPFIYLNACEVGAGDEILGSSVGFAPAVLHTGAIGVVAPIWRVDDHAAADVAARFYDAVYHRHPVPVAEAIRRIRARYTRAAVAADPKSLSPTHVAYLAFCHPGLMLLHLPTSERH</sequence>
<name>A0A7K0DP61_9NOCA</name>
<evidence type="ECO:0000259" key="1">
    <source>
        <dbReference type="Pfam" id="PF12770"/>
    </source>
</evidence>
<reference evidence="2 3" key="1">
    <citation type="submission" date="2019-10" db="EMBL/GenBank/DDBJ databases">
        <title>Nocardia macrotermitis sp. nov. and Nocardia aurantia sp. nov., isolated from the gut of fungus growing-termite Macrotermes natalensis.</title>
        <authorList>
            <person name="Benndorf R."/>
            <person name="Schwitalla J."/>
            <person name="Martin K."/>
            <person name="De Beer W."/>
            <person name="Kaster A.-K."/>
            <person name="Vollmers J."/>
            <person name="Poulsen M."/>
            <person name="Beemelmanns C."/>
        </authorList>
    </citation>
    <scope>NUCLEOTIDE SEQUENCE [LARGE SCALE GENOMIC DNA]</scope>
    <source>
        <strain evidence="2 3">RB56</strain>
    </source>
</reference>
<dbReference type="Pfam" id="PF12770">
    <property type="entry name" value="CHAT"/>
    <property type="match status" value="1"/>
</dbReference>